<evidence type="ECO:0000313" key="2">
    <source>
        <dbReference type="Proteomes" id="UP000196880"/>
    </source>
</evidence>
<evidence type="ECO:0000313" key="1">
    <source>
        <dbReference type="EMBL" id="OWF65778.1"/>
    </source>
</evidence>
<dbReference type="AlphaFoldDB" id="A0A210RXR7"/>
<comment type="caution">
    <text evidence="1">The sequence shown here is derived from an EMBL/GenBank/DDBJ whole genome shotgun (WGS) entry which is preliminary data.</text>
</comment>
<dbReference type="EMBL" id="NAIA01000003">
    <property type="protein sequence ID" value="OWF65778.1"/>
    <property type="molecule type" value="Genomic_DNA"/>
</dbReference>
<gene>
    <name evidence="1" type="ORF">B6A14_08405</name>
</gene>
<organism evidence="1 2">
    <name type="scientific">Polynucleobacter hirudinilacicola</name>
    <dbReference type="NCBI Taxonomy" id="1743166"/>
    <lineage>
        <taxon>Bacteria</taxon>
        <taxon>Pseudomonadati</taxon>
        <taxon>Pseudomonadota</taxon>
        <taxon>Betaproteobacteria</taxon>
        <taxon>Burkholderiales</taxon>
        <taxon>Burkholderiaceae</taxon>
        <taxon>Polynucleobacter</taxon>
    </lineage>
</organism>
<reference evidence="1 2" key="1">
    <citation type="submission" date="2017-03" db="EMBL/GenBank/DDBJ databases">
        <title>New species Polynucleobacter sp. MWH-EgelM1-30-B4.</title>
        <authorList>
            <person name="Hahn M.W."/>
        </authorList>
    </citation>
    <scope>NUCLEOTIDE SEQUENCE [LARGE SCALE GENOMIC DNA]</scope>
    <source>
        <strain evidence="1 2">MWH-EgelM1-30-B4</strain>
    </source>
</reference>
<keyword evidence="2" id="KW-1185">Reference proteome</keyword>
<sequence>MTSLTSQQSKVCPSCRNLTPPELQVKRISRSSGKQTISFRCKACNDKGKQGKNGAIKTL</sequence>
<protein>
    <submittedName>
        <fullName evidence="1">Uncharacterized protein</fullName>
    </submittedName>
</protein>
<name>A0A210RXR7_9BURK</name>
<accession>A0A210RXR7</accession>
<dbReference type="Proteomes" id="UP000196880">
    <property type="component" value="Unassembled WGS sequence"/>
</dbReference>
<proteinExistence type="predicted"/>